<reference evidence="2" key="1">
    <citation type="journal article" date="2019" name="Int. J. Syst. Evol. Microbiol.">
        <title>The Global Catalogue of Microorganisms (GCM) 10K type strain sequencing project: providing services to taxonomists for standard genome sequencing and annotation.</title>
        <authorList>
            <consortium name="The Broad Institute Genomics Platform"/>
            <consortium name="The Broad Institute Genome Sequencing Center for Infectious Disease"/>
            <person name="Wu L."/>
            <person name="Ma J."/>
        </authorList>
    </citation>
    <scope>NUCLEOTIDE SEQUENCE [LARGE SCALE GENOMIC DNA]</scope>
    <source>
        <strain evidence="2">TBRC 5832</strain>
    </source>
</reference>
<evidence type="ECO:0000313" key="2">
    <source>
        <dbReference type="Proteomes" id="UP001595867"/>
    </source>
</evidence>
<dbReference type="InterPro" id="IPR011047">
    <property type="entry name" value="Quinoprotein_ADH-like_sf"/>
</dbReference>
<evidence type="ECO:0000313" key="1">
    <source>
        <dbReference type="EMBL" id="MFC4072780.1"/>
    </source>
</evidence>
<dbReference type="InterPro" id="IPR027417">
    <property type="entry name" value="P-loop_NTPase"/>
</dbReference>
<accession>A0ABV8JGD9</accession>
<sequence>MRRIRRALCVGVPAFGSGARPVRQPLPFAPDRVAAVGEALRTFGYDVTVNADPEKLTGAELARAVREASDGLGTDDVLIIHIVTHGRLMADGALYLYGGDGLFHETGQIDHFVRQLGHSDGPQVLLLLDVCHAGAATRQPWQLRTGNERCWVLAACAPEDLAFNGRFSEAVANVLHGFGSGGAHVDAAHAHLRFTMVAAAIRREVKRLVDRDDAMSQEVVGTLRDVSADDPDLPFFPNRSFTATAGRRVRVDVPQTVEPFLADVDEALDPVHFMNRAGGRVASGAPADGPGCFSGRNEQLRELTDWCNGHGPRLRVVTGSPGVGKSALVGVVVCAAHPDLHKPTQRLWKDVAWTPFVNRRLVAVHARRRTITQIVASLATQLGLPDRDEWTVPGFLTAVAALEKPPFVVVDALDEAHRYEQVLEHLLLPMAREERPDGEPLCRLLVGMRPWPVFDELRRLAEESGGLLDLDRVDRDRLLVDLENYVVSLLRHHRPYDHRDFAAARGAFAAHLADALVSATRDGGSTHWGEFLVAGLYTYHVATALEPVRDFQAAAALGESAPRTLPDLLELDLRQRTNPWLRSVLTVIAYAHGEGMPAELIQDAAAAFRPDGITAVDGPQRNLIAEALNTVRFYLRATTDVDGTTLYRLFHQGLADYLRRGGDDPAVLAAALLAPLESMDGSGRRWDLAEPYLRRHAAAHCAEAGRSDLLDDDVEFLVHAGTAEGATWIDAAEHRRLREAAGPSTTSLRYALAVHASEQGDRAAARRLANPPGDGRLRWRPEWVVGGSPAPSDPGLIKSGPAIEFRLVKLSGRPYLTVLTAAGELSVWGGADRRPVWSRQLPPGHAPAISASFDGILPVDGPLDDGYGLLIRSGKHIPLRHRPDYTRPPSAMAGTESGFHQLWPSPGGLLLYRYSGGERLVAGWQPTELPVTACAAVAAGPWLHIVYTDGRSIRVLRRNLRKDLPATERVVGTMDQVDELACLLFDDELFVAARGSEVRVWPAPAAAPRRKQPVTCMTCDDGRITIGLADGTVTRFDAVTGTIHTRAAVHSAAVTAITAGPGDLTASADTTGTVAVVDWAARRTLYRGPAGPVSAMTMTHLGGRLLLIGETAGRLLITDVRDGRTTSAEGLAAVTSPRTATGLGVEARGSAVWISDPEADRLLDRIEVGATVDEVVVRDGRRLLVRAGGRVVLLAPNDDQANDDQP</sequence>
<proteinExistence type="predicted"/>
<protein>
    <recommendedName>
        <fullName evidence="3">Caspase domain-containing protein</fullName>
    </recommendedName>
</protein>
<name>A0ABV8JGD9_9ACTN</name>
<dbReference type="SUPFAM" id="SSF52540">
    <property type="entry name" value="P-loop containing nucleoside triphosphate hydrolases"/>
    <property type="match status" value="1"/>
</dbReference>
<keyword evidence="2" id="KW-1185">Reference proteome</keyword>
<dbReference type="Gene3D" id="3.40.50.300">
    <property type="entry name" value="P-loop containing nucleotide triphosphate hydrolases"/>
    <property type="match status" value="1"/>
</dbReference>
<gene>
    <name evidence="1" type="ORF">ACFO0C_48275</name>
</gene>
<dbReference type="SUPFAM" id="SSF50998">
    <property type="entry name" value="Quinoprotein alcohol dehydrogenase-like"/>
    <property type="match status" value="1"/>
</dbReference>
<comment type="caution">
    <text evidence="1">The sequence shown here is derived from an EMBL/GenBank/DDBJ whole genome shotgun (WGS) entry which is preliminary data.</text>
</comment>
<evidence type="ECO:0008006" key="3">
    <source>
        <dbReference type="Google" id="ProtNLM"/>
    </source>
</evidence>
<dbReference type="Proteomes" id="UP001595867">
    <property type="component" value="Unassembled WGS sequence"/>
</dbReference>
<dbReference type="Gene3D" id="3.40.50.1460">
    <property type="match status" value="1"/>
</dbReference>
<organism evidence="1 2">
    <name type="scientific">Actinoplanes subglobosus</name>
    <dbReference type="NCBI Taxonomy" id="1547892"/>
    <lineage>
        <taxon>Bacteria</taxon>
        <taxon>Bacillati</taxon>
        <taxon>Actinomycetota</taxon>
        <taxon>Actinomycetes</taxon>
        <taxon>Micromonosporales</taxon>
        <taxon>Micromonosporaceae</taxon>
        <taxon>Actinoplanes</taxon>
    </lineage>
</organism>
<dbReference type="EMBL" id="JBHSBL010000043">
    <property type="protein sequence ID" value="MFC4072780.1"/>
    <property type="molecule type" value="Genomic_DNA"/>
</dbReference>
<dbReference type="RefSeq" id="WP_378073664.1">
    <property type="nucleotide sequence ID" value="NZ_JBHSBL010000043.1"/>
</dbReference>
<dbReference type="InterPro" id="IPR015943">
    <property type="entry name" value="WD40/YVTN_repeat-like_dom_sf"/>
</dbReference>
<dbReference type="Gene3D" id="2.130.10.10">
    <property type="entry name" value="YVTN repeat-like/Quinoprotein amine dehydrogenase"/>
    <property type="match status" value="1"/>
</dbReference>